<dbReference type="InterPro" id="IPR025536">
    <property type="entry name" value="DUF4422"/>
</dbReference>
<dbReference type="Pfam" id="PF14393">
    <property type="entry name" value="DUF4422"/>
    <property type="match status" value="1"/>
</dbReference>
<accession>A0A0R1M244</accession>
<sequence>MVIFLTMYVITHKKFDYYLPENYVPLLVGAVSKDKLNGYLSDDKGDNISSKNKNFCELTGLYWIWKHGQDDIVGLSHYRRYFSGYPLGFLGEVAATLLLGKLRPISVPRLNKYLEDYDWILPTPETKFFKKRTVLQQFAASHGTTSDLETTRKVLGELYPEYLGDFDKVMNGHQLIICNMFYTRKEYINEYSKWLFTILFKVEKSIDISNYDEYQSRIYGFLSERLLNVWIEHQQKRFKIKYLNIFNTAEMNRGFIKKKIFK</sequence>
<dbReference type="PATRIC" id="fig|1423731.3.peg.921"/>
<evidence type="ECO:0000313" key="2">
    <source>
        <dbReference type="EMBL" id="KRL02134.1"/>
    </source>
</evidence>
<dbReference type="STRING" id="1423731.FC81_GL000897"/>
<organism evidence="2 3">
    <name type="scientific">Liquorilactobacillus capillatus DSM 19910</name>
    <dbReference type="NCBI Taxonomy" id="1423731"/>
    <lineage>
        <taxon>Bacteria</taxon>
        <taxon>Bacillati</taxon>
        <taxon>Bacillota</taxon>
        <taxon>Bacilli</taxon>
        <taxon>Lactobacillales</taxon>
        <taxon>Lactobacillaceae</taxon>
        <taxon>Liquorilactobacillus</taxon>
    </lineage>
</organism>
<keyword evidence="3" id="KW-1185">Reference proteome</keyword>
<feature type="domain" description="DUF4422" evidence="1">
    <location>
        <begin position="7"/>
        <end position="234"/>
    </location>
</feature>
<name>A0A0R1M244_9LACO</name>
<evidence type="ECO:0000313" key="3">
    <source>
        <dbReference type="Proteomes" id="UP000051621"/>
    </source>
</evidence>
<comment type="caution">
    <text evidence="2">The sequence shown here is derived from an EMBL/GenBank/DDBJ whole genome shotgun (WGS) entry which is preliminary data.</text>
</comment>
<dbReference type="EMBL" id="AZEF01000016">
    <property type="protein sequence ID" value="KRL02134.1"/>
    <property type="molecule type" value="Genomic_DNA"/>
</dbReference>
<gene>
    <name evidence="2" type="ORF">FC81_GL000897</name>
</gene>
<reference evidence="2 3" key="1">
    <citation type="journal article" date="2015" name="Genome Announc.">
        <title>Expanding the biotechnology potential of lactobacilli through comparative genomics of 213 strains and associated genera.</title>
        <authorList>
            <person name="Sun Z."/>
            <person name="Harris H.M."/>
            <person name="McCann A."/>
            <person name="Guo C."/>
            <person name="Argimon S."/>
            <person name="Zhang W."/>
            <person name="Yang X."/>
            <person name="Jeffery I.B."/>
            <person name="Cooney J.C."/>
            <person name="Kagawa T.F."/>
            <person name="Liu W."/>
            <person name="Song Y."/>
            <person name="Salvetti E."/>
            <person name="Wrobel A."/>
            <person name="Rasinkangas P."/>
            <person name="Parkhill J."/>
            <person name="Rea M.C."/>
            <person name="O'Sullivan O."/>
            <person name="Ritari J."/>
            <person name="Douillard F.P."/>
            <person name="Paul Ross R."/>
            <person name="Yang R."/>
            <person name="Briner A.E."/>
            <person name="Felis G.E."/>
            <person name="de Vos W.M."/>
            <person name="Barrangou R."/>
            <person name="Klaenhammer T.R."/>
            <person name="Caufield P.W."/>
            <person name="Cui Y."/>
            <person name="Zhang H."/>
            <person name="O'Toole P.W."/>
        </authorList>
    </citation>
    <scope>NUCLEOTIDE SEQUENCE [LARGE SCALE GENOMIC DNA]</scope>
    <source>
        <strain evidence="2 3">DSM 19910</strain>
    </source>
</reference>
<dbReference type="Proteomes" id="UP000051621">
    <property type="component" value="Unassembled WGS sequence"/>
</dbReference>
<evidence type="ECO:0000259" key="1">
    <source>
        <dbReference type="Pfam" id="PF14393"/>
    </source>
</evidence>
<protein>
    <submittedName>
        <fullName evidence="2">Capsular biosynthesis protein</fullName>
    </submittedName>
</protein>
<proteinExistence type="predicted"/>
<dbReference type="AlphaFoldDB" id="A0A0R1M244"/>